<dbReference type="Proteomes" id="UP001451606">
    <property type="component" value="Chromosome"/>
</dbReference>
<dbReference type="SUPFAM" id="SSF53448">
    <property type="entry name" value="Nucleotide-diphospho-sugar transferases"/>
    <property type="match status" value="1"/>
</dbReference>
<keyword evidence="1" id="KW-0963">Cytoplasm</keyword>
<dbReference type="GO" id="GO:0006777">
    <property type="term" value="P:Mo-molybdopterin cofactor biosynthetic process"/>
    <property type="evidence" value="ECO:0007669"/>
    <property type="project" value="UniProtKB-KW"/>
</dbReference>
<evidence type="ECO:0000313" key="9">
    <source>
        <dbReference type="EMBL" id="WYX99545.1"/>
    </source>
</evidence>
<keyword evidence="10" id="KW-1185">Reference proteome</keyword>
<name>A0AAX4NDK3_9ARCH</name>
<feature type="domain" description="MobA-like NTP transferase" evidence="8">
    <location>
        <begin position="18"/>
        <end position="148"/>
    </location>
</feature>
<dbReference type="RefSeq" id="WP_393971518.1">
    <property type="nucleotide sequence ID" value="NZ_CP133772.1"/>
</dbReference>
<evidence type="ECO:0000256" key="2">
    <source>
        <dbReference type="ARBA" id="ARBA00022679"/>
    </source>
</evidence>
<evidence type="ECO:0000256" key="7">
    <source>
        <dbReference type="ARBA" id="ARBA00023150"/>
    </source>
</evidence>
<evidence type="ECO:0000256" key="1">
    <source>
        <dbReference type="ARBA" id="ARBA00022490"/>
    </source>
</evidence>
<gene>
    <name evidence="9" type="ORF">OXIME_000077</name>
</gene>
<evidence type="ECO:0000256" key="3">
    <source>
        <dbReference type="ARBA" id="ARBA00022723"/>
    </source>
</evidence>
<protein>
    <submittedName>
        <fullName evidence="9">Molybdenum cofactor guanylyltransferase</fullName>
    </submittedName>
</protein>
<reference evidence="9 10" key="1">
    <citation type="submission" date="2023-09" db="EMBL/GenBank/DDBJ databases">
        <authorList>
            <person name="Golyshina O.V."/>
            <person name="Lunev E.A."/>
            <person name="Bargiela R."/>
            <person name="Gaines M.C."/>
            <person name="Daum B."/>
            <person name="Bale N.J."/>
            <person name="Koenen M."/>
            <person name="Sinninghe Damst J.S."/>
            <person name="Yakimov M."/>
            <person name="Golyshin P.N."/>
        </authorList>
    </citation>
    <scope>NUCLEOTIDE SEQUENCE [LARGE SCALE GENOMIC DNA]</scope>
    <source>
        <strain evidence="9 10">M1</strain>
    </source>
</reference>
<dbReference type="KEGG" id="omr:OXIME_000077"/>
<keyword evidence="3" id="KW-0479">Metal-binding</keyword>
<organism evidence="9 10">
    <name type="scientific">Oxyplasma meridianum</name>
    <dbReference type="NCBI Taxonomy" id="3073602"/>
    <lineage>
        <taxon>Archaea</taxon>
        <taxon>Methanobacteriati</taxon>
        <taxon>Thermoplasmatota</taxon>
        <taxon>Thermoplasmata</taxon>
        <taxon>Thermoplasmatales</taxon>
        <taxon>Thermoplasmataceae</taxon>
        <taxon>Oxyplasma</taxon>
    </lineage>
</organism>
<proteinExistence type="predicted"/>
<dbReference type="InterPro" id="IPR013482">
    <property type="entry name" value="Molybde_CF_guanTrfase"/>
</dbReference>
<keyword evidence="7" id="KW-0501">Molybdenum cofactor biosynthesis</keyword>
<accession>A0AAX4NDK3</accession>
<dbReference type="InterPro" id="IPR029044">
    <property type="entry name" value="Nucleotide-diphossugar_trans"/>
</dbReference>
<evidence type="ECO:0000259" key="8">
    <source>
        <dbReference type="Pfam" id="PF12804"/>
    </source>
</evidence>
<evidence type="ECO:0000313" key="10">
    <source>
        <dbReference type="Proteomes" id="UP001451606"/>
    </source>
</evidence>
<dbReference type="PANTHER" id="PTHR19136:SF81">
    <property type="entry name" value="MOLYBDENUM COFACTOR GUANYLYLTRANSFERASE"/>
    <property type="match status" value="1"/>
</dbReference>
<keyword evidence="4" id="KW-0547">Nucleotide-binding</keyword>
<evidence type="ECO:0000256" key="6">
    <source>
        <dbReference type="ARBA" id="ARBA00023134"/>
    </source>
</evidence>
<dbReference type="GeneID" id="95966801"/>
<dbReference type="PANTHER" id="PTHR19136">
    <property type="entry name" value="MOLYBDENUM COFACTOR GUANYLYLTRANSFERASE"/>
    <property type="match status" value="1"/>
</dbReference>
<dbReference type="InterPro" id="IPR025877">
    <property type="entry name" value="MobA-like_NTP_Trfase"/>
</dbReference>
<keyword evidence="6" id="KW-0342">GTP-binding</keyword>
<dbReference type="CDD" id="cd02503">
    <property type="entry name" value="MobA"/>
    <property type="match status" value="1"/>
</dbReference>
<dbReference type="GO" id="GO:0016779">
    <property type="term" value="F:nucleotidyltransferase activity"/>
    <property type="evidence" value="ECO:0007669"/>
    <property type="project" value="UniProtKB-KW"/>
</dbReference>
<sequence>MKATVFVKMSERFPGKHRFLVRGKQIIDYELEKIRLSGCFNEVIVISKDRYLTTKNARIINDTTNGTLINSLLFALEEEMDFMAFAGDMPLVSPEFIRKMCEVYNGRPVVPRWKNGKIEPMMAIYNRTIVQDLKTYINSGKKSLREFILNSDFETIDIPQTKEMEYCFFNVNYPEDLMEVENLL</sequence>
<evidence type="ECO:0000256" key="5">
    <source>
        <dbReference type="ARBA" id="ARBA00022842"/>
    </source>
</evidence>
<evidence type="ECO:0000256" key="4">
    <source>
        <dbReference type="ARBA" id="ARBA00022741"/>
    </source>
</evidence>
<keyword evidence="2" id="KW-0808">Transferase</keyword>
<dbReference type="GO" id="GO:0005525">
    <property type="term" value="F:GTP binding"/>
    <property type="evidence" value="ECO:0007669"/>
    <property type="project" value="UniProtKB-KW"/>
</dbReference>
<keyword evidence="5" id="KW-0460">Magnesium</keyword>
<dbReference type="Gene3D" id="3.90.550.10">
    <property type="entry name" value="Spore Coat Polysaccharide Biosynthesis Protein SpsA, Chain A"/>
    <property type="match status" value="1"/>
</dbReference>
<dbReference type="GO" id="GO:0046872">
    <property type="term" value="F:metal ion binding"/>
    <property type="evidence" value="ECO:0007669"/>
    <property type="project" value="UniProtKB-KW"/>
</dbReference>
<dbReference type="EMBL" id="CP133772">
    <property type="protein sequence ID" value="WYX99545.1"/>
    <property type="molecule type" value="Genomic_DNA"/>
</dbReference>
<keyword evidence="9" id="KW-0548">Nucleotidyltransferase</keyword>
<dbReference type="AlphaFoldDB" id="A0AAX4NDK3"/>
<dbReference type="Pfam" id="PF12804">
    <property type="entry name" value="NTP_transf_3"/>
    <property type="match status" value="1"/>
</dbReference>